<dbReference type="EMBL" id="DAKRPA010000071">
    <property type="protein sequence ID" value="DBA00072.1"/>
    <property type="molecule type" value="Genomic_DNA"/>
</dbReference>
<dbReference type="AlphaFoldDB" id="A0AAV2Z3N1"/>
<proteinExistence type="predicted"/>
<accession>A0AAV2Z3N1</accession>
<evidence type="ECO:0000313" key="2">
    <source>
        <dbReference type="EMBL" id="DBA00072.1"/>
    </source>
</evidence>
<comment type="caution">
    <text evidence="2">The sequence shown here is derived from an EMBL/GenBank/DDBJ whole genome shotgun (WGS) entry which is preliminary data.</text>
</comment>
<dbReference type="PANTHER" id="PTHR31569">
    <property type="entry name" value="SWIM-TYPE DOMAIN-CONTAINING PROTEIN"/>
    <property type="match status" value="1"/>
</dbReference>
<sequence length="408" mass="45404">MAVLKNEMIENRNDACSTSCKLNPASKNVRVVVTDKDETLVRVLKTHFPNARLLLYQFHVIQYLDKQVVTLLDGSASLVYAKDETLHLVVSCCGCAKTTNNTIFFPTSSRTGIAIAATQITGMHQCLVASPYINSPRTCPNRLESCWGKLKHIIERHGRMDDCIKTLLQGPVHRLVGKDWTPGRESDDAEPQQLAGTLSVYAYKLVVPECKIGIGSIDYVARPIGNDLFDRFGHWEECFSHAKPHCDAAAAPFLVATGGHNGYGYVHPVDIVIMHRYHDAQEPLDCVKSYRPPAPFDSIYAVPVDKHVLGLKDTIVDGLAINGLNVLRLARNEWLNTDCIVAVTQLIKREYLRRGFINPILTNYTDPSVRLRLGRSFGGFDSGSTHVYGVLNLNNEDWVAVVFSVEQN</sequence>
<organism evidence="2 3">
    <name type="scientific">Lagenidium giganteum</name>
    <dbReference type="NCBI Taxonomy" id="4803"/>
    <lineage>
        <taxon>Eukaryota</taxon>
        <taxon>Sar</taxon>
        <taxon>Stramenopiles</taxon>
        <taxon>Oomycota</taxon>
        <taxon>Peronosporomycetes</taxon>
        <taxon>Pythiales</taxon>
        <taxon>Pythiaceae</taxon>
    </lineage>
</organism>
<dbReference type="InterPro" id="IPR052579">
    <property type="entry name" value="Zinc_finger_SWIM"/>
</dbReference>
<feature type="domain" description="ZSWIM1/3 RNaseH-like" evidence="1">
    <location>
        <begin position="2"/>
        <end position="54"/>
    </location>
</feature>
<keyword evidence="3" id="KW-1185">Reference proteome</keyword>
<evidence type="ECO:0000259" key="1">
    <source>
        <dbReference type="Pfam" id="PF21056"/>
    </source>
</evidence>
<gene>
    <name evidence="2" type="ORF">N0F65_003738</name>
</gene>
<dbReference type="PANTHER" id="PTHR31569:SF4">
    <property type="entry name" value="SWIM-TYPE DOMAIN-CONTAINING PROTEIN"/>
    <property type="match status" value="1"/>
</dbReference>
<reference evidence="2" key="1">
    <citation type="submission" date="2022-11" db="EMBL/GenBank/DDBJ databases">
        <authorList>
            <person name="Morgan W.R."/>
            <person name="Tartar A."/>
        </authorList>
    </citation>
    <scope>NUCLEOTIDE SEQUENCE</scope>
    <source>
        <strain evidence="2">ARSEF 373</strain>
    </source>
</reference>
<name>A0AAV2Z3N1_9STRA</name>
<protein>
    <recommendedName>
        <fullName evidence="1">ZSWIM1/3 RNaseH-like domain-containing protein</fullName>
    </recommendedName>
</protein>
<evidence type="ECO:0000313" key="3">
    <source>
        <dbReference type="Proteomes" id="UP001146120"/>
    </source>
</evidence>
<dbReference type="InterPro" id="IPR048324">
    <property type="entry name" value="ZSWIM1-3_RNaseH-like"/>
</dbReference>
<dbReference type="Pfam" id="PF21056">
    <property type="entry name" value="ZSWIM1-3_RNaseH-like"/>
    <property type="match status" value="1"/>
</dbReference>
<reference evidence="2" key="2">
    <citation type="journal article" date="2023" name="Microbiol Resour">
        <title>Decontamination and Annotation of the Draft Genome Sequence of the Oomycete Lagenidium giganteum ARSEF 373.</title>
        <authorList>
            <person name="Morgan W.R."/>
            <person name="Tartar A."/>
        </authorList>
    </citation>
    <scope>NUCLEOTIDE SEQUENCE</scope>
    <source>
        <strain evidence="2">ARSEF 373</strain>
    </source>
</reference>
<dbReference type="Proteomes" id="UP001146120">
    <property type="component" value="Unassembled WGS sequence"/>
</dbReference>